<dbReference type="CDD" id="cd00067">
    <property type="entry name" value="GAL4"/>
    <property type="match status" value="1"/>
</dbReference>
<dbReference type="OrthoDB" id="2503714at2759"/>
<name>A0A8H7XJB7_PSICU</name>
<dbReference type="SUPFAM" id="SSF57701">
    <property type="entry name" value="Zn2/Cys6 DNA-binding domain"/>
    <property type="match status" value="1"/>
</dbReference>
<evidence type="ECO:0000259" key="5">
    <source>
        <dbReference type="PROSITE" id="PS50048"/>
    </source>
</evidence>
<keyword evidence="2" id="KW-0479">Metal-binding</keyword>
<evidence type="ECO:0000256" key="2">
    <source>
        <dbReference type="ARBA" id="ARBA00022723"/>
    </source>
</evidence>
<dbReference type="SMART" id="SM00066">
    <property type="entry name" value="GAL4"/>
    <property type="match status" value="1"/>
</dbReference>
<dbReference type="EMBL" id="JAFIQS010000018">
    <property type="protein sequence ID" value="KAG5162550.1"/>
    <property type="molecule type" value="Genomic_DNA"/>
</dbReference>
<gene>
    <name evidence="6" type="ORF">JR316_012435</name>
</gene>
<dbReference type="PROSITE" id="PS00463">
    <property type="entry name" value="ZN2_CY6_FUNGAL_1"/>
    <property type="match status" value="1"/>
</dbReference>
<keyword evidence="3" id="KW-0238">DNA-binding</keyword>
<dbReference type="InterPro" id="IPR036864">
    <property type="entry name" value="Zn2-C6_fun-type_DNA-bd_sf"/>
</dbReference>
<dbReference type="GO" id="GO:0006351">
    <property type="term" value="P:DNA-templated transcription"/>
    <property type="evidence" value="ECO:0007669"/>
    <property type="project" value="InterPro"/>
</dbReference>
<dbReference type="InterPro" id="IPR007219">
    <property type="entry name" value="XnlR_reg_dom"/>
</dbReference>
<protein>
    <recommendedName>
        <fullName evidence="5">Zn(2)-C6 fungal-type domain-containing protein</fullName>
    </recommendedName>
</protein>
<evidence type="ECO:0000256" key="1">
    <source>
        <dbReference type="ARBA" id="ARBA00004123"/>
    </source>
</evidence>
<dbReference type="PROSITE" id="PS50048">
    <property type="entry name" value="ZN2_CY6_FUNGAL_2"/>
    <property type="match status" value="1"/>
</dbReference>
<keyword evidence="4" id="KW-0539">Nucleus</keyword>
<accession>A0A8H7XJB7</accession>
<dbReference type="CDD" id="cd12148">
    <property type="entry name" value="fungal_TF_MHR"/>
    <property type="match status" value="1"/>
</dbReference>
<dbReference type="GO" id="GO:0005634">
    <property type="term" value="C:nucleus"/>
    <property type="evidence" value="ECO:0007669"/>
    <property type="project" value="UniProtKB-SubCell"/>
</dbReference>
<dbReference type="Pfam" id="PF00172">
    <property type="entry name" value="Zn_clus"/>
    <property type="match status" value="1"/>
</dbReference>
<dbReference type="GO" id="GO:0008270">
    <property type="term" value="F:zinc ion binding"/>
    <property type="evidence" value="ECO:0007669"/>
    <property type="project" value="InterPro"/>
</dbReference>
<comment type="caution">
    <text evidence="6">The sequence shown here is derived from an EMBL/GenBank/DDBJ whole genome shotgun (WGS) entry which is preliminary data.</text>
</comment>
<organism evidence="6">
    <name type="scientific">Psilocybe cubensis</name>
    <name type="common">Psychedelic mushroom</name>
    <name type="synonym">Stropharia cubensis</name>
    <dbReference type="NCBI Taxonomy" id="181762"/>
    <lineage>
        <taxon>Eukaryota</taxon>
        <taxon>Fungi</taxon>
        <taxon>Dikarya</taxon>
        <taxon>Basidiomycota</taxon>
        <taxon>Agaricomycotina</taxon>
        <taxon>Agaricomycetes</taxon>
        <taxon>Agaricomycetidae</taxon>
        <taxon>Agaricales</taxon>
        <taxon>Agaricineae</taxon>
        <taxon>Strophariaceae</taxon>
        <taxon>Psilocybe</taxon>
    </lineage>
</organism>
<evidence type="ECO:0000256" key="3">
    <source>
        <dbReference type="ARBA" id="ARBA00023125"/>
    </source>
</evidence>
<feature type="domain" description="Zn(2)-C6 fungal-type" evidence="5">
    <location>
        <begin position="30"/>
        <end position="63"/>
    </location>
</feature>
<comment type="subcellular location">
    <subcellularLocation>
        <location evidence="1">Nucleus</location>
    </subcellularLocation>
</comment>
<dbReference type="GO" id="GO:0000981">
    <property type="term" value="F:DNA-binding transcription factor activity, RNA polymerase II-specific"/>
    <property type="evidence" value="ECO:0007669"/>
    <property type="project" value="InterPro"/>
</dbReference>
<evidence type="ECO:0000313" key="6">
    <source>
        <dbReference type="EMBL" id="KAG5162550.1"/>
    </source>
</evidence>
<dbReference type="PANTHER" id="PTHR46910:SF3">
    <property type="entry name" value="HALOTOLERANCE PROTEIN 9-RELATED"/>
    <property type="match status" value="1"/>
</dbReference>
<dbReference type="PANTHER" id="PTHR46910">
    <property type="entry name" value="TRANSCRIPTION FACTOR PDR1"/>
    <property type="match status" value="1"/>
</dbReference>
<dbReference type="SMART" id="SM00906">
    <property type="entry name" value="Fungal_trans"/>
    <property type="match status" value="1"/>
</dbReference>
<dbReference type="Gene3D" id="4.10.240.10">
    <property type="entry name" value="Zn(2)-C6 fungal-type DNA-binding domain"/>
    <property type="match status" value="1"/>
</dbReference>
<proteinExistence type="predicted"/>
<dbReference type="GO" id="GO:0003677">
    <property type="term" value="F:DNA binding"/>
    <property type="evidence" value="ECO:0007669"/>
    <property type="project" value="UniProtKB-KW"/>
</dbReference>
<sequence>MSTETTQGYLPDSSNILQGQQFRRRRLRGACDACRTKKTKCDSALKPGKVCTNCIMSSTICTHDMPRRQKEKQLKEMTAAYVEILETRIKKLETYIQKMHPGEDIDRIIEAGRNDKCPELRMPSNTSQVAVPRTTRFLYSTNLRFVEPGIDDASTTDDDSVESDTEDLALAALTENMKKFTTSTAAAIDERFYGQGSMFMFAKQVTDVRNEVTGEMHGIHPGHTNQFRRRIYWDLEPWESAYISTPEPPYTYPEVDLLNNLVSLYFDRCNILLPVLHRPTFVKSLSIGQHLWDPLFGMTVLLVCALGAKYSQDLRVMMFNDSSGTGISAGWHYFSQVQVYRKRMLHKSTTYDLQYYALAALYLSSTSLPQASWTLLAIGLRHAFEKGVHRRRGPQQKPSVEYELQKRAFWALVCLDSAESSFVGRACSIPLEAYDLDYPIECDDEYWDTGDRETCFRQPEGKPCSISAFVALIKLCEILGFVLRTLYSNKKTRILSGFLGSRWEGRMVAELDSTMNKWKESLPSHLHWDSGERNEVFFHQSVILHATYSYVQIQIHRPYLLAKGSPLTAPSFAICSNAARTCSGILEAAVIRDVGVLPITIIAAYTSGMVITLGIWMTQSAGTTDGFRAEKDNLEKCVQYLRKCEKRWHSGGRLGDILSEASAEMHQNRPSINHLQTSSQISPSDIRKDAACSSGSAAIDSLQLQTHFVPGTQSTFSPDDWGFQNLLLTEMGLSMELPSDRQHSIMSASWAEQAGRETYIPEHTISGIGVNDITQFTSQIGDLIGSGYDILSTPVPPVFEEWDNYYRGYQP</sequence>
<reference evidence="6" key="1">
    <citation type="submission" date="2021-02" db="EMBL/GenBank/DDBJ databases">
        <title>Psilocybe cubensis genome.</title>
        <authorList>
            <person name="Mckernan K.J."/>
            <person name="Crawford S."/>
            <person name="Trippe A."/>
            <person name="Kane L.T."/>
            <person name="Mclaughlin S."/>
        </authorList>
    </citation>
    <scope>NUCLEOTIDE SEQUENCE [LARGE SCALE GENOMIC DNA]</scope>
    <source>
        <strain evidence="6">MGC-MH-2018</strain>
    </source>
</reference>
<dbReference type="InterPro" id="IPR050987">
    <property type="entry name" value="AtrR-like"/>
</dbReference>
<evidence type="ECO:0000256" key="4">
    <source>
        <dbReference type="ARBA" id="ARBA00023242"/>
    </source>
</evidence>
<dbReference type="Pfam" id="PF04082">
    <property type="entry name" value="Fungal_trans"/>
    <property type="match status" value="1"/>
</dbReference>
<dbReference type="InterPro" id="IPR001138">
    <property type="entry name" value="Zn2Cys6_DnaBD"/>
</dbReference>
<dbReference type="AlphaFoldDB" id="A0A8H7XJB7"/>